<gene>
    <name evidence="1" type="ORF">SYV04_03775</name>
</gene>
<name>A0ABU5GWB3_9BACT</name>
<protein>
    <submittedName>
        <fullName evidence="1">Uncharacterized protein</fullName>
    </submittedName>
</protein>
<dbReference type="RefSeq" id="WP_321544192.1">
    <property type="nucleotide sequence ID" value="NZ_JAXIVS010000001.1"/>
</dbReference>
<accession>A0ABU5GWB3</accession>
<dbReference type="EMBL" id="JAXIVS010000001">
    <property type="protein sequence ID" value="MDY7225482.1"/>
    <property type="molecule type" value="Genomic_DNA"/>
</dbReference>
<evidence type="ECO:0000313" key="1">
    <source>
        <dbReference type="EMBL" id="MDY7225482.1"/>
    </source>
</evidence>
<organism evidence="1 2">
    <name type="scientific">Hyalangium rubrum</name>
    <dbReference type="NCBI Taxonomy" id="3103134"/>
    <lineage>
        <taxon>Bacteria</taxon>
        <taxon>Pseudomonadati</taxon>
        <taxon>Myxococcota</taxon>
        <taxon>Myxococcia</taxon>
        <taxon>Myxococcales</taxon>
        <taxon>Cystobacterineae</taxon>
        <taxon>Archangiaceae</taxon>
        <taxon>Hyalangium</taxon>
    </lineage>
</organism>
<sequence>MSDPSTPTLPVFQPEERVCGNCKLWSPHSVDHRGWVGPCRVYPGRGLFPPSAPICDKFAPKGGVSAQAATEAPSRSRAVRTVAPVVRRKSDPNEIVDLGGDLNMTREELMEIFREAAGEGDAPPLAGKWEGGTMRLIPGKTDLQSKDLPIDSLFHKVVMVRDRLRTLEQKLNAHPKLSDAEKVEMQSYITRVYGSLTSFNHLFREKNDQFVGAKGEE</sequence>
<dbReference type="Proteomes" id="UP001291309">
    <property type="component" value="Unassembled WGS sequence"/>
</dbReference>
<proteinExistence type="predicted"/>
<comment type="caution">
    <text evidence="1">The sequence shown here is derived from an EMBL/GenBank/DDBJ whole genome shotgun (WGS) entry which is preliminary data.</text>
</comment>
<evidence type="ECO:0000313" key="2">
    <source>
        <dbReference type="Proteomes" id="UP001291309"/>
    </source>
</evidence>
<keyword evidence="2" id="KW-1185">Reference proteome</keyword>
<reference evidence="1 2" key="1">
    <citation type="submission" date="2023-12" db="EMBL/GenBank/DDBJ databases">
        <title>the genome sequence of Hyalangium sp. s54d21.</title>
        <authorList>
            <person name="Zhang X."/>
        </authorList>
    </citation>
    <scope>NUCLEOTIDE SEQUENCE [LARGE SCALE GENOMIC DNA]</scope>
    <source>
        <strain evidence="2">s54d21</strain>
    </source>
</reference>